<dbReference type="EMBL" id="FTNO01000005">
    <property type="protein sequence ID" value="SIR80423.1"/>
    <property type="molecule type" value="Genomic_DNA"/>
</dbReference>
<reference evidence="3" key="1">
    <citation type="submission" date="2017-01" db="EMBL/GenBank/DDBJ databases">
        <authorList>
            <person name="Varghese N."/>
            <person name="Submissions S."/>
        </authorList>
    </citation>
    <scope>NUCLEOTIDE SEQUENCE [LARGE SCALE GENOMIC DNA]</scope>
    <source>
        <strain evidence="3">CGMCC 1.7737</strain>
    </source>
</reference>
<proteinExistence type="predicted"/>
<accession>A0A1N7DX62</accession>
<gene>
    <name evidence="2" type="ORF">SAMN05421858_3825</name>
</gene>
<feature type="compositionally biased region" description="Basic and acidic residues" evidence="1">
    <location>
        <begin position="1"/>
        <end position="15"/>
    </location>
</feature>
<dbReference type="Proteomes" id="UP000186914">
    <property type="component" value="Unassembled WGS sequence"/>
</dbReference>
<feature type="region of interest" description="Disordered" evidence="1">
    <location>
        <begin position="1"/>
        <end position="42"/>
    </location>
</feature>
<evidence type="ECO:0000313" key="3">
    <source>
        <dbReference type="Proteomes" id="UP000186914"/>
    </source>
</evidence>
<protein>
    <submittedName>
        <fullName evidence="2">Uncharacterized protein</fullName>
    </submittedName>
</protein>
<evidence type="ECO:0000313" key="2">
    <source>
        <dbReference type="EMBL" id="SIR80423.1"/>
    </source>
</evidence>
<sequence>MAREQRNDRLPERMRTPVRTNDDNPGLNDANRGVSDNYRDKR</sequence>
<dbReference type="RefSeq" id="WP_281247715.1">
    <property type="nucleotide sequence ID" value="NZ_FTNO01000005.1"/>
</dbReference>
<name>A0A1N7DX62_9EURY</name>
<evidence type="ECO:0000256" key="1">
    <source>
        <dbReference type="SAM" id="MobiDB-lite"/>
    </source>
</evidence>
<keyword evidence="3" id="KW-1185">Reference proteome</keyword>
<dbReference type="AlphaFoldDB" id="A0A1N7DX62"/>
<organism evidence="2 3">
    <name type="scientific">Haladaptatus litoreus</name>
    <dbReference type="NCBI Taxonomy" id="553468"/>
    <lineage>
        <taxon>Archaea</taxon>
        <taxon>Methanobacteriati</taxon>
        <taxon>Methanobacteriota</taxon>
        <taxon>Stenosarchaea group</taxon>
        <taxon>Halobacteria</taxon>
        <taxon>Halobacteriales</taxon>
        <taxon>Haladaptataceae</taxon>
        <taxon>Haladaptatus</taxon>
    </lineage>
</organism>